<gene>
    <name evidence="9" type="ORF">MUN82_03015</name>
</gene>
<evidence type="ECO:0000256" key="1">
    <source>
        <dbReference type="ARBA" id="ARBA00004651"/>
    </source>
</evidence>
<reference evidence="9 10" key="1">
    <citation type="submission" date="2022-04" db="EMBL/GenBank/DDBJ databases">
        <title>Hymenobacter sp. isolated from the air.</title>
        <authorList>
            <person name="Won M."/>
            <person name="Lee C.-M."/>
            <person name="Woen H.-Y."/>
            <person name="Kwon S.-W."/>
        </authorList>
    </citation>
    <scope>NUCLEOTIDE SEQUENCE [LARGE SCALE GENOMIC DNA]</scope>
    <source>
        <strain evidence="10">5413 J-13</strain>
    </source>
</reference>
<protein>
    <submittedName>
        <fullName evidence="9">DUF421 domain-containing protein</fullName>
    </submittedName>
</protein>
<dbReference type="GO" id="GO:0005886">
    <property type="term" value="C:plasma membrane"/>
    <property type="evidence" value="ECO:0007669"/>
    <property type="project" value="UniProtKB-SubCell"/>
</dbReference>
<keyword evidence="4 7" id="KW-0812">Transmembrane</keyword>
<evidence type="ECO:0000256" key="7">
    <source>
        <dbReference type="SAM" id="Phobius"/>
    </source>
</evidence>
<dbReference type="InterPro" id="IPR023090">
    <property type="entry name" value="UPF0702_alpha/beta_dom_sf"/>
</dbReference>
<evidence type="ECO:0000256" key="6">
    <source>
        <dbReference type="ARBA" id="ARBA00023136"/>
    </source>
</evidence>
<comment type="similarity">
    <text evidence="2">Belongs to the UPF0702 family.</text>
</comment>
<sequence length="228" mass="25222">MEKEQIKLSDWQRLLFGDAPVEFTLEVVGRTLFTYVVLLLILRWLGKRMHAQLTVTEMAVMVTLGGIVSVAMQVPDRGLLPSVLVLLGCLLLQRGSNWLAFKSRRAEVVLQGDVVALVKDGVLQLPTLQHYRISREELFAQLRASEVWQLGEVARAYLEANGTFSVFTHDEPVPGLSLLPEADAALRATSDATQRQACARCGTLSQPTDHTGGHCRNCQSTHWEAAVC</sequence>
<feature type="transmembrane region" description="Helical" evidence="7">
    <location>
        <begin position="27"/>
        <end position="46"/>
    </location>
</feature>
<dbReference type="Proteomes" id="UP000829925">
    <property type="component" value="Chromosome"/>
</dbReference>
<dbReference type="KEGG" id="haei:MUN82_03015"/>
<dbReference type="InterPro" id="IPR007353">
    <property type="entry name" value="DUF421"/>
</dbReference>
<organism evidence="9 10">
    <name type="scientific">Hymenobacter aerilatus</name>
    <dbReference type="NCBI Taxonomy" id="2932251"/>
    <lineage>
        <taxon>Bacteria</taxon>
        <taxon>Pseudomonadati</taxon>
        <taxon>Bacteroidota</taxon>
        <taxon>Cytophagia</taxon>
        <taxon>Cytophagales</taxon>
        <taxon>Hymenobacteraceae</taxon>
        <taxon>Hymenobacter</taxon>
    </lineage>
</organism>
<proteinExistence type="inferred from homology"/>
<evidence type="ECO:0000256" key="2">
    <source>
        <dbReference type="ARBA" id="ARBA00006448"/>
    </source>
</evidence>
<dbReference type="RefSeq" id="WP_245094877.1">
    <property type="nucleotide sequence ID" value="NZ_CP095053.1"/>
</dbReference>
<comment type="subcellular location">
    <subcellularLocation>
        <location evidence="1">Cell membrane</location>
        <topology evidence="1">Multi-pass membrane protein</topology>
    </subcellularLocation>
</comment>
<evidence type="ECO:0000256" key="4">
    <source>
        <dbReference type="ARBA" id="ARBA00022692"/>
    </source>
</evidence>
<dbReference type="PANTHER" id="PTHR34582">
    <property type="entry name" value="UPF0702 TRANSMEMBRANE PROTEIN YCAP"/>
    <property type="match status" value="1"/>
</dbReference>
<keyword evidence="3" id="KW-1003">Cell membrane</keyword>
<evidence type="ECO:0000256" key="5">
    <source>
        <dbReference type="ARBA" id="ARBA00022989"/>
    </source>
</evidence>
<dbReference type="AlphaFoldDB" id="A0A8T9SYU1"/>
<evidence type="ECO:0000256" key="3">
    <source>
        <dbReference type="ARBA" id="ARBA00022475"/>
    </source>
</evidence>
<evidence type="ECO:0000313" key="10">
    <source>
        <dbReference type="Proteomes" id="UP000829925"/>
    </source>
</evidence>
<accession>A0A8T9SYU1</accession>
<dbReference type="PANTHER" id="PTHR34582:SF6">
    <property type="entry name" value="UPF0702 TRANSMEMBRANE PROTEIN YCAP"/>
    <property type="match status" value="1"/>
</dbReference>
<evidence type="ECO:0000259" key="8">
    <source>
        <dbReference type="Pfam" id="PF04239"/>
    </source>
</evidence>
<keyword evidence="10" id="KW-1185">Reference proteome</keyword>
<dbReference type="EMBL" id="CP095053">
    <property type="protein sequence ID" value="UOR06074.1"/>
    <property type="molecule type" value="Genomic_DNA"/>
</dbReference>
<feature type="domain" description="YetF C-terminal" evidence="8">
    <location>
        <begin position="102"/>
        <end position="171"/>
    </location>
</feature>
<feature type="transmembrane region" description="Helical" evidence="7">
    <location>
        <begin position="78"/>
        <end position="95"/>
    </location>
</feature>
<dbReference type="Gene3D" id="3.30.240.20">
    <property type="entry name" value="bsu07140 like domains"/>
    <property type="match status" value="1"/>
</dbReference>
<keyword evidence="6 7" id="KW-0472">Membrane</keyword>
<dbReference type="Pfam" id="PF04239">
    <property type="entry name" value="DUF421"/>
    <property type="match status" value="1"/>
</dbReference>
<evidence type="ECO:0000313" key="9">
    <source>
        <dbReference type="EMBL" id="UOR06074.1"/>
    </source>
</evidence>
<keyword evidence="5 7" id="KW-1133">Transmembrane helix</keyword>
<feature type="transmembrane region" description="Helical" evidence="7">
    <location>
        <begin position="53"/>
        <end position="72"/>
    </location>
</feature>
<name>A0A8T9SYU1_9BACT</name>